<dbReference type="FunFam" id="3.80.10.10:FF:000221">
    <property type="entry name" value="Leucine-rich repeat receptor-like protein kinase PXL1"/>
    <property type="match status" value="1"/>
</dbReference>
<keyword evidence="16 22" id="KW-0067">ATP-binding</keyword>
<dbReference type="GO" id="GO:0005524">
    <property type="term" value="F:ATP binding"/>
    <property type="evidence" value="ECO:0007669"/>
    <property type="project" value="UniProtKB-UniRule"/>
</dbReference>
<evidence type="ECO:0000256" key="9">
    <source>
        <dbReference type="ARBA" id="ARBA00022626"/>
    </source>
</evidence>
<dbReference type="PROSITE" id="PS51450">
    <property type="entry name" value="LRR"/>
    <property type="match status" value="2"/>
</dbReference>
<dbReference type="CDD" id="cd14066">
    <property type="entry name" value="STKc_IRAK"/>
    <property type="match status" value="1"/>
</dbReference>
<dbReference type="InterPro" id="IPR001611">
    <property type="entry name" value="Leu-rich_rpt"/>
</dbReference>
<name>A0AAD5Z3Y2_9POAL</name>
<evidence type="ECO:0000256" key="4">
    <source>
        <dbReference type="ARBA" id="ARBA00012513"/>
    </source>
</evidence>
<dbReference type="Pfam" id="PF00069">
    <property type="entry name" value="Pkinase"/>
    <property type="match status" value="1"/>
</dbReference>
<dbReference type="Pfam" id="PF23598">
    <property type="entry name" value="LRR_14"/>
    <property type="match status" value="1"/>
</dbReference>
<dbReference type="FunFam" id="3.80.10.10:FF:000041">
    <property type="entry name" value="LRR receptor-like serine/threonine-protein kinase ERECTA"/>
    <property type="match status" value="2"/>
</dbReference>
<evidence type="ECO:0000256" key="6">
    <source>
        <dbReference type="ARBA" id="ARBA00022527"/>
    </source>
</evidence>
<evidence type="ECO:0000256" key="1">
    <source>
        <dbReference type="ARBA" id="ARBA00004162"/>
    </source>
</evidence>
<feature type="chain" id="PRO_5042063991" description="non-specific serine/threonine protein kinase" evidence="25">
    <location>
        <begin position="25"/>
        <end position="1027"/>
    </location>
</feature>
<keyword evidence="10" id="KW-0808">Transferase</keyword>
<dbReference type="PANTHER" id="PTHR45974:SF274">
    <property type="entry name" value="PROTEIN KINASE DOMAIN-CONTAINING PROTEIN"/>
    <property type="match status" value="1"/>
</dbReference>
<dbReference type="PANTHER" id="PTHR45974">
    <property type="entry name" value="RECEPTOR-LIKE PROTEIN 55"/>
    <property type="match status" value="1"/>
</dbReference>
<dbReference type="Pfam" id="PF00560">
    <property type="entry name" value="LRR_1"/>
    <property type="match status" value="3"/>
</dbReference>
<evidence type="ECO:0000256" key="2">
    <source>
        <dbReference type="ARBA" id="ARBA00008684"/>
    </source>
</evidence>
<evidence type="ECO:0000256" key="13">
    <source>
        <dbReference type="ARBA" id="ARBA00022737"/>
    </source>
</evidence>
<comment type="catalytic activity">
    <reaction evidence="20">
        <text>L-threonyl-[protein] + ATP = O-phospho-L-threonyl-[protein] + ADP + H(+)</text>
        <dbReference type="Rhea" id="RHEA:46608"/>
        <dbReference type="Rhea" id="RHEA-COMP:11060"/>
        <dbReference type="Rhea" id="RHEA-COMP:11605"/>
        <dbReference type="ChEBI" id="CHEBI:15378"/>
        <dbReference type="ChEBI" id="CHEBI:30013"/>
        <dbReference type="ChEBI" id="CHEBI:30616"/>
        <dbReference type="ChEBI" id="CHEBI:61977"/>
        <dbReference type="ChEBI" id="CHEBI:456216"/>
        <dbReference type="EC" id="2.7.11.1"/>
    </reaction>
</comment>
<dbReference type="Pfam" id="PF13855">
    <property type="entry name" value="LRR_8"/>
    <property type="match status" value="1"/>
</dbReference>
<keyword evidence="15" id="KW-0418">Kinase</keyword>
<comment type="similarity">
    <text evidence="3">Belongs to the RLP family.</text>
</comment>
<keyword evidence="18 24" id="KW-0472">Membrane</keyword>
<evidence type="ECO:0000256" key="18">
    <source>
        <dbReference type="ARBA" id="ARBA00023136"/>
    </source>
</evidence>
<evidence type="ECO:0000256" key="21">
    <source>
        <dbReference type="ARBA" id="ARBA00048679"/>
    </source>
</evidence>
<evidence type="ECO:0000256" key="14">
    <source>
        <dbReference type="ARBA" id="ARBA00022741"/>
    </source>
</evidence>
<dbReference type="InterPro" id="IPR017441">
    <property type="entry name" value="Protein_kinase_ATP_BS"/>
</dbReference>
<keyword evidence="9" id="KW-1070">Brassinosteroid signaling pathway</keyword>
<evidence type="ECO:0000256" key="20">
    <source>
        <dbReference type="ARBA" id="ARBA00047899"/>
    </source>
</evidence>
<dbReference type="Gene3D" id="3.80.10.10">
    <property type="entry name" value="Ribonuclease Inhibitor"/>
    <property type="match status" value="3"/>
</dbReference>
<dbReference type="GO" id="GO:0009742">
    <property type="term" value="P:brassinosteroid mediated signaling pathway"/>
    <property type="evidence" value="ECO:0007669"/>
    <property type="project" value="UniProtKB-KW"/>
</dbReference>
<evidence type="ECO:0000256" key="16">
    <source>
        <dbReference type="ARBA" id="ARBA00022840"/>
    </source>
</evidence>
<dbReference type="GO" id="GO:0004674">
    <property type="term" value="F:protein serine/threonine kinase activity"/>
    <property type="evidence" value="ECO:0007669"/>
    <property type="project" value="UniProtKB-KW"/>
</dbReference>
<evidence type="ECO:0000256" key="19">
    <source>
        <dbReference type="ARBA" id="ARBA00023180"/>
    </source>
</evidence>
<evidence type="ECO:0000256" key="3">
    <source>
        <dbReference type="ARBA" id="ARBA00009592"/>
    </source>
</evidence>
<dbReference type="SMART" id="SM00365">
    <property type="entry name" value="LRR_SD22"/>
    <property type="match status" value="4"/>
</dbReference>
<comment type="subcellular location">
    <subcellularLocation>
        <location evidence="1">Cell membrane</location>
        <topology evidence="1">Single-pass membrane protein</topology>
    </subcellularLocation>
</comment>
<evidence type="ECO:0000256" key="10">
    <source>
        <dbReference type="ARBA" id="ARBA00022679"/>
    </source>
</evidence>
<keyword evidence="12 25" id="KW-0732">Signal</keyword>
<sequence>MRTHHYLSLLFHIIYTSILFSVYCQEEPETSILLRIKSEWGNPRALDSWNTSSDDHCTWLGINCTGGVVTSVRLINQSLTQPIPDSICLLKSLSYLDLSNNELPGPFPQFLYNCSSLQHLNISENFFVGTLPTDIDKLPSSLTYFDVSGNNFTGQIPTSIGRLASLKQLYLDGNLFNGTYPLEIANLLDLECFSLAWNPFLKPARIPDEFGNLTKLKTLWMTQTNTIGEIPIALSKLTELERLDLGWNQINGTLPSWIWSLEKLNILYLFSNDLTGDITFNGSISCLGLSEIDVSLNNLTGSIPESFSNLQNLSILYLYFNFFTGEIPASLGLLPNLTDIRLFNNNLTGQLPETLGKYSKLWDLEINDNRLSGRLPAHLCSGNNLVSIVVFNNYFTGEIPASLANCNTLNDIQLYNNRFYGEFPSNIWSISSLSTILIHDNGLTGMLPRSLPWNLTRLEIHNNYFTGEIPTFADRLQVFKASNNNFHGELPNNFIGLSRLLELSLGSNKIIGSISQNIQVLKSLTTLNLSSNKLTGSIPDSIGSLPVLTTLDLSNNELSGSIPEDLSKLNPTFLNLSANNLSGVIPQSFNNQVYNRSFLYNPGLCTDSNSNTILNLPVCNLTLSSSNKLSRELIAIFATLGFVILVGIGIVGFLLIRSRIKGKTASYDETAWKLTSFHKFDFTEDQITNGLKEENVIGSGGSGIVYKISLNNGEDQIVAVKRIFVGRKMDCNLEKNFNAEVNILGQIRHANIVKLLCCISSMDSKLLVYEYMENSSLDRWLYGKERMHGSQPLDWPTRLGIAIDAAKGLCYMHHSYSQPIMHRDIKSSNILLDMKFRAKIADFGLARVLEKSGEPETVSAIQGSFGYIAPECGKKRKINEKVDVYSFGVVLLELTTGKRANEGDEFEALSDWALRLYVEHGMLVDMIDQDIRNSENLPDIITVFELGLRCTLKDPITRPNMKMVLQCLSKCDPTNNIRNGFCNNQFDEAPLILSKKGSRRNMSDDFHEDNDDDDDDDYSGSFVVHVS</sequence>
<dbReference type="SUPFAM" id="SSF52058">
    <property type="entry name" value="L domain-like"/>
    <property type="match status" value="1"/>
</dbReference>
<dbReference type="Pfam" id="PF08263">
    <property type="entry name" value="LRRNT_2"/>
    <property type="match status" value="1"/>
</dbReference>
<keyword evidence="6" id="KW-0723">Serine/threonine-protein kinase</keyword>
<dbReference type="FunFam" id="3.80.10.10:FF:000228">
    <property type="entry name" value="Leucine-rich repeat receptor-like serine/threonine-protein kinase BAM1"/>
    <property type="match status" value="1"/>
</dbReference>
<dbReference type="Gene3D" id="3.30.200.20">
    <property type="entry name" value="Phosphorylase Kinase, domain 1"/>
    <property type="match status" value="1"/>
</dbReference>
<feature type="binding site" evidence="22">
    <location>
        <position position="721"/>
    </location>
    <ligand>
        <name>ATP</name>
        <dbReference type="ChEBI" id="CHEBI:30616"/>
    </ligand>
</feature>
<dbReference type="InterPro" id="IPR055414">
    <property type="entry name" value="LRR_R13L4/SHOC2-like"/>
</dbReference>
<keyword evidence="8" id="KW-0433">Leucine-rich repeat</keyword>
<feature type="transmembrane region" description="Helical" evidence="24">
    <location>
        <begin position="633"/>
        <end position="656"/>
    </location>
</feature>
<dbReference type="InterPro" id="IPR032675">
    <property type="entry name" value="LRR_dom_sf"/>
</dbReference>
<accession>A0AAD5Z3Y2</accession>
<dbReference type="PRINTS" id="PR00019">
    <property type="entry name" value="LEURICHRPT"/>
</dbReference>
<keyword evidence="11 24" id="KW-0812">Transmembrane</keyword>
<evidence type="ECO:0000313" key="28">
    <source>
        <dbReference type="Proteomes" id="UP001210211"/>
    </source>
</evidence>
<dbReference type="EMBL" id="JAMRDG010000002">
    <property type="protein sequence ID" value="KAJ3686426.1"/>
    <property type="molecule type" value="Genomic_DNA"/>
</dbReference>
<evidence type="ECO:0000256" key="5">
    <source>
        <dbReference type="ARBA" id="ARBA00022475"/>
    </source>
</evidence>
<dbReference type="InterPro" id="IPR003591">
    <property type="entry name" value="Leu-rich_rpt_typical-subtyp"/>
</dbReference>
<dbReference type="EC" id="2.7.11.1" evidence="4"/>
<keyword evidence="17 24" id="KW-1133">Transmembrane helix</keyword>
<dbReference type="AlphaFoldDB" id="A0AAD5Z3Y2"/>
<evidence type="ECO:0000256" key="7">
    <source>
        <dbReference type="ARBA" id="ARBA00022553"/>
    </source>
</evidence>
<organism evidence="27 28">
    <name type="scientific">Rhynchospora tenuis</name>
    <dbReference type="NCBI Taxonomy" id="198213"/>
    <lineage>
        <taxon>Eukaryota</taxon>
        <taxon>Viridiplantae</taxon>
        <taxon>Streptophyta</taxon>
        <taxon>Embryophyta</taxon>
        <taxon>Tracheophyta</taxon>
        <taxon>Spermatophyta</taxon>
        <taxon>Magnoliopsida</taxon>
        <taxon>Liliopsida</taxon>
        <taxon>Poales</taxon>
        <taxon>Cyperaceae</taxon>
        <taxon>Cyperoideae</taxon>
        <taxon>Rhynchosporeae</taxon>
        <taxon>Rhynchospora</taxon>
    </lineage>
</organism>
<dbReference type="SUPFAM" id="SSF56112">
    <property type="entry name" value="Protein kinase-like (PK-like)"/>
    <property type="match status" value="1"/>
</dbReference>
<evidence type="ECO:0000256" key="24">
    <source>
        <dbReference type="SAM" id="Phobius"/>
    </source>
</evidence>
<gene>
    <name evidence="27" type="ORF">LUZ61_015590</name>
</gene>
<evidence type="ECO:0000256" key="17">
    <source>
        <dbReference type="ARBA" id="ARBA00022989"/>
    </source>
</evidence>
<evidence type="ECO:0000256" key="12">
    <source>
        <dbReference type="ARBA" id="ARBA00022729"/>
    </source>
</evidence>
<keyword evidence="13" id="KW-0677">Repeat</keyword>
<keyword evidence="28" id="KW-1185">Reference proteome</keyword>
<evidence type="ECO:0000256" key="8">
    <source>
        <dbReference type="ARBA" id="ARBA00022614"/>
    </source>
</evidence>
<keyword evidence="7" id="KW-0597">Phosphoprotein</keyword>
<comment type="caution">
    <text evidence="27">The sequence shown here is derived from an EMBL/GenBank/DDBJ whole genome shotgun (WGS) entry which is preliminary data.</text>
</comment>
<feature type="domain" description="Protein kinase" evidence="26">
    <location>
        <begin position="691"/>
        <end position="975"/>
    </location>
</feature>
<dbReference type="GO" id="GO:0005886">
    <property type="term" value="C:plasma membrane"/>
    <property type="evidence" value="ECO:0007669"/>
    <property type="project" value="UniProtKB-SubCell"/>
</dbReference>
<dbReference type="PROSITE" id="PS00107">
    <property type="entry name" value="PROTEIN_KINASE_ATP"/>
    <property type="match status" value="1"/>
</dbReference>
<dbReference type="Gene3D" id="1.10.510.10">
    <property type="entry name" value="Transferase(Phosphotransferase) domain 1"/>
    <property type="match status" value="1"/>
</dbReference>
<dbReference type="SMART" id="SM00369">
    <property type="entry name" value="LRR_TYP"/>
    <property type="match status" value="5"/>
</dbReference>
<evidence type="ECO:0000256" key="15">
    <source>
        <dbReference type="ARBA" id="ARBA00022777"/>
    </source>
</evidence>
<dbReference type="PROSITE" id="PS50011">
    <property type="entry name" value="PROTEIN_KINASE_DOM"/>
    <property type="match status" value="1"/>
</dbReference>
<keyword evidence="19" id="KW-0325">Glycoprotein</keyword>
<evidence type="ECO:0000256" key="25">
    <source>
        <dbReference type="SAM" id="SignalP"/>
    </source>
</evidence>
<dbReference type="PROSITE" id="PS00108">
    <property type="entry name" value="PROTEIN_KINASE_ST"/>
    <property type="match status" value="1"/>
</dbReference>
<dbReference type="InterPro" id="IPR011009">
    <property type="entry name" value="Kinase-like_dom_sf"/>
</dbReference>
<evidence type="ECO:0000256" key="11">
    <source>
        <dbReference type="ARBA" id="ARBA00022692"/>
    </source>
</evidence>
<keyword evidence="14 22" id="KW-0547">Nucleotide-binding</keyword>
<comment type="similarity">
    <text evidence="2">Belongs to the protein kinase superfamily. Ser/Thr protein kinase family.</text>
</comment>
<evidence type="ECO:0000256" key="22">
    <source>
        <dbReference type="PROSITE-ProRule" id="PRU10141"/>
    </source>
</evidence>
<dbReference type="InterPro" id="IPR013210">
    <property type="entry name" value="LRR_N_plant-typ"/>
</dbReference>
<dbReference type="FunFam" id="1.10.510.10:FF:000417">
    <property type="entry name" value="Leucine-rich repeat receptor-like protein kinase"/>
    <property type="match status" value="1"/>
</dbReference>
<feature type="signal peptide" evidence="25">
    <location>
        <begin position="1"/>
        <end position="24"/>
    </location>
</feature>
<dbReference type="InterPro" id="IPR000719">
    <property type="entry name" value="Prot_kinase_dom"/>
</dbReference>
<evidence type="ECO:0000256" key="23">
    <source>
        <dbReference type="SAM" id="MobiDB-lite"/>
    </source>
</evidence>
<feature type="region of interest" description="Disordered" evidence="23">
    <location>
        <begin position="1000"/>
        <end position="1019"/>
    </location>
</feature>
<dbReference type="InterPro" id="IPR008271">
    <property type="entry name" value="Ser/Thr_kinase_AS"/>
</dbReference>
<dbReference type="SMART" id="SM00220">
    <property type="entry name" value="S_TKc"/>
    <property type="match status" value="1"/>
</dbReference>
<feature type="compositionally biased region" description="Acidic residues" evidence="23">
    <location>
        <begin position="1006"/>
        <end position="1018"/>
    </location>
</feature>
<reference evidence="27 28" key="1">
    <citation type="journal article" date="2022" name="Cell">
        <title>Repeat-based holocentromeres influence genome architecture and karyotype evolution.</title>
        <authorList>
            <person name="Hofstatter P.G."/>
            <person name="Thangavel G."/>
            <person name="Lux T."/>
            <person name="Neumann P."/>
            <person name="Vondrak T."/>
            <person name="Novak P."/>
            <person name="Zhang M."/>
            <person name="Costa L."/>
            <person name="Castellani M."/>
            <person name="Scott A."/>
            <person name="Toegelov H."/>
            <person name="Fuchs J."/>
            <person name="Mata-Sucre Y."/>
            <person name="Dias Y."/>
            <person name="Vanzela A.L.L."/>
            <person name="Huettel B."/>
            <person name="Almeida C.C.S."/>
            <person name="Simkova H."/>
            <person name="Souza G."/>
            <person name="Pedrosa-Harand A."/>
            <person name="Macas J."/>
            <person name="Mayer K.F.X."/>
            <person name="Houben A."/>
            <person name="Marques A."/>
        </authorList>
    </citation>
    <scope>NUCLEOTIDE SEQUENCE [LARGE SCALE GENOMIC DNA]</scope>
    <source>
        <strain evidence="27">RhyTen1mFocal</strain>
    </source>
</reference>
<dbReference type="SUPFAM" id="SSF52047">
    <property type="entry name" value="RNI-like"/>
    <property type="match status" value="1"/>
</dbReference>
<dbReference type="FunFam" id="3.80.10.10:FF:000111">
    <property type="entry name" value="LRR receptor-like serine/threonine-protein kinase ERECTA"/>
    <property type="match status" value="1"/>
</dbReference>
<proteinExistence type="inferred from homology"/>
<protein>
    <recommendedName>
        <fullName evidence="4">non-specific serine/threonine protein kinase</fullName>
        <ecNumber evidence="4">2.7.11.1</ecNumber>
    </recommendedName>
</protein>
<keyword evidence="5" id="KW-1003">Cell membrane</keyword>
<dbReference type="Proteomes" id="UP001210211">
    <property type="component" value="Unassembled WGS sequence"/>
</dbReference>
<evidence type="ECO:0000259" key="26">
    <source>
        <dbReference type="PROSITE" id="PS50011"/>
    </source>
</evidence>
<evidence type="ECO:0000313" key="27">
    <source>
        <dbReference type="EMBL" id="KAJ3686426.1"/>
    </source>
</evidence>
<comment type="catalytic activity">
    <reaction evidence="21">
        <text>L-seryl-[protein] + ATP = O-phospho-L-seryl-[protein] + ADP + H(+)</text>
        <dbReference type="Rhea" id="RHEA:17989"/>
        <dbReference type="Rhea" id="RHEA-COMP:9863"/>
        <dbReference type="Rhea" id="RHEA-COMP:11604"/>
        <dbReference type="ChEBI" id="CHEBI:15378"/>
        <dbReference type="ChEBI" id="CHEBI:29999"/>
        <dbReference type="ChEBI" id="CHEBI:30616"/>
        <dbReference type="ChEBI" id="CHEBI:83421"/>
        <dbReference type="ChEBI" id="CHEBI:456216"/>
        <dbReference type="EC" id="2.7.11.1"/>
    </reaction>
</comment>